<accession>A0A9P5NTY2</accession>
<sequence>MTFQRFWRAHDYNFHFTDPDSWMWNASAKEKWTAVSFEFGIADFIAKWYGSVVDVTGSFTAPHEVKTTKILVCQSYVMLFNQIWTSGMTSCIGGVVITGQPGIGKTLFQWYLLAQLLWHKQVILFCLNNSDLYLIFHGVLYHCQHQFGSSIIMPQIAAKDFDKCSMPDKGRPFIWSVFNICNSAGPDNIFTLTGMWPVQSTSPTPSRYSWSQYTNMEDTLNEFWKTSQPLTSHWLKHRAPVKDALVAYEENQGESFTGFLSWDELYDKLLETAVEKFGYSARDIFSGIFEYGNLFERHKAALATSYAKLASFKDISSDTKADRPTDSHHASTIQFVKMNCVHHEFEMVEKIFPLQENVYYMPRHGYFPLVDAFTIEVDEDKKCAILWLVQMTTSLWHNGSKQGYAEIQTIVREIQASSILVLQNSVHSVGQRPAKMRKVQDQVQATVKEVEICYLLVIPAGRDDHTWKMLKGWSKSAGDVYCMKLLINY</sequence>
<evidence type="ECO:0000313" key="2">
    <source>
        <dbReference type="Proteomes" id="UP000724874"/>
    </source>
</evidence>
<comment type="caution">
    <text evidence="1">The sequence shown here is derived from an EMBL/GenBank/DDBJ whole genome shotgun (WGS) entry which is preliminary data.</text>
</comment>
<dbReference type="AlphaFoldDB" id="A0A9P5NTY2"/>
<dbReference type="EMBL" id="JADNYJ010000011">
    <property type="protein sequence ID" value="KAF8908548.1"/>
    <property type="molecule type" value="Genomic_DNA"/>
</dbReference>
<evidence type="ECO:0000313" key="1">
    <source>
        <dbReference type="EMBL" id="KAF8908548.1"/>
    </source>
</evidence>
<protein>
    <submittedName>
        <fullName evidence="1">Uncharacterized protein</fullName>
    </submittedName>
</protein>
<proteinExistence type="predicted"/>
<dbReference type="Proteomes" id="UP000724874">
    <property type="component" value="Unassembled WGS sequence"/>
</dbReference>
<keyword evidence="2" id="KW-1185">Reference proteome</keyword>
<organism evidence="1 2">
    <name type="scientific">Gymnopilus junonius</name>
    <name type="common">Spectacular rustgill mushroom</name>
    <name type="synonym">Gymnopilus spectabilis subsp. junonius</name>
    <dbReference type="NCBI Taxonomy" id="109634"/>
    <lineage>
        <taxon>Eukaryota</taxon>
        <taxon>Fungi</taxon>
        <taxon>Dikarya</taxon>
        <taxon>Basidiomycota</taxon>
        <taxon>Agaricomycotina</taxon>
        <taxon>Agaricomycetes</taxon>
        <taxon>Agaricomycetidae</taxon>
        <taxon>Agaricales</taxon>
        <taxon>Agaricineae</taxon>
        <taxon>Hymenogastraceae</taxon>
        <taxon>Gymnopilus</taxon>
    </lineage>
</organism>
<name>A0A9P5NTY2_GYMJU</name>
<dbReference type="OrthoDB" id="2340858at2759"/>
<reference evidence="1" key="1">
    <citation type="submission" date="2020-11" db="EMBL/GenBank/DDBJ databases">
        <authorList>
            <consortium name="DOE Joint Genome Institute"/>
            <person name="Ahrendt S."/>
            <person name="Riley R."/>
            <person name="Andreopoulos W."/>
            <person name="LaButti K."/>
            <person name="Pangilinan J."/>
            <person name="Ruiz-duenas F.J."/>
            <person name="Barrasa J.M."/>
            <person name="Sanchez-Garcia M."/>
            <person name="Camarero S."/>
            <person name="Miyauchi S."/>
            <person name="Serrano A."/>
            <person name="Linde D."/>
            <person name="Babiker R."/>
            <person name="Drula E."/>
            <person name="Ayuso-Fernandez I."/>
            <person name="Pacheco R."/>
            <person name="Padilla G."/>
            <person name="Ferreira P."/>
            <person name="Barriuso J."/>
            <person name="Kellner H."/>
            <person name="Castanera R."/>
            <person name="Alfaro M."/>
            <person name="Ramirez L."/>
            <person name="Pisabarro A.G."/>
            <person name="Kuo A."/>
            <person name="Tritt A."/>
            <person name="Lipzen A."/>
            <person name="He G."/>
            <person name="Yan M."/>
            <person name="Ng V."/>
            <person name="Cullen D."/>
            <person name="Martin F."/>
            <person name="Rosso M.-N."/>
            <person name="Henrissat B."/>
            <person name="Hibbett D."/>
            <person name="Martinez A.T."/>
            <person name="Grigoriev I.V."/>
        </authorList>
    </citation>
    <scope>NUCLEOTIDE SEQUENCE</scope>
    <source>
        <strain evidence="1">AH 44721</strain>
    </source>
</reference>
<gene>
    <name evidence="1" type="ORF">CPB84DRAFT_1744181</name>
</gene>